<accession>A0A8H6IKS6</accession>
<feature type="compositionally biased region" description="Acidic residues" evidence="1">
    <location>
        <begin position="157"/>
        <end position="177"/>
    </location>
</feature>
<keyword evidence="3" id="KW-1185">Reference proteome</keyword>
<dbReference type="AlphaFoldDB" id="A0A8H6IKS6"/>
<evidence type="ECO:0000313" key="3">
    <source>
        <dbReference type="Proteomes" id="UP000521943"/>
    </source>
</evidence>
<comment type="caution">
    <text evidence="2">The sequence shown here is derived from an EMBL/GenBank/DDBJ whole genome shotgun (WGS) entry which is preliminary data.</text>
</comment>
<dbReference type="EMBL" id="JACGCI010000001">
    <property type="protein sequence ID" value="KAF6766372.1"/>
    <property type="molecule type" value="Genomic_DNA"/>
</dbReference>
<evidence type="ECO:0000313" key="2">
    <source>
        <dbReference type="EMBL" id="KAF6766372.1"/>
    </source>
</evidence>
<organism evidence="2 3">
    <name type="scientific">Ephemerocybe angulata</name>
    <dbReference type="NCBI Taxonomy" id="980116"/>
    <lineage>
        <taxon>Eukaryota</taxon>
        <taxon>Fungi</taxon>
        <taxon>Dikarya</taxon>
        <taxon>Basidiomycota</taxon>
        <taxon>Agaricomycotina</taxon>
        <taxon>Agaricomycetes</taxon>
        <taxon>Agaricomycetidae</taxon>
        <taxon>Agaricales</taxon>
        <taxon>Agaricineae</taxon>
        <taxon>Psathyrellaceae</taxon>
        <taxon>Ephemerocybe</taxon>
    </lineage>
</organism>
<gene>
    <name evidence="2" type="ORF">DFP72DRAFT_866316</name>
</gene>
<feature type="region of interest" description="Disordered" evidence="1">
    <location>
        <begin position="154"/>
        <end position="177"/>
    </location>
</feature>
<reference evidence="2 3" key="1">
    <citation type="submission" date="2020-07" db="EMBL/GenBank/DDBJ databases">
        <title>Comparative genomics of pyrophilous fungi reveals a link between fire events and developmental genes.</title>
        <authorList>
            <consortium name="DOE Joint Genome Institute"/>
            <person name="Steindorff A.S."/>
            <person name="Carver A."/>
            <person name="Calhoun S."/>
            <person name="Stillman K."/>
            <person name="Liu H."/>
            <person name="Lipzen A."/>
            <person name="Pangilinan J."/>
            <person name="Labutti K."/>
            <person name="Bruns T.D."/>
            <person name="Grigoriev I.V."/>
        </authorList>
    </citation>
    <scope>NUCLEOTIDE SEQUENCE [LARGE SCALE GENOMIC DNA]</scope>
    <source>
        <strain evidence="2 3">CBS 144469</strain>
    </source>
</reference>
<dbReference type="Proteomes" id="UP000521943">
    <property type="component" value="Unassembled WGS sequence"/>
</dbReference>
<sequence length="229" mass="24671">MEHNKLAYDDAFWEATLGHNYTKKHSTSSSPSCATSIGPSPQISHPFVHALAASSETTRLTKTRNIASCQPSSSSFGTKSLARMLARILSACLNPMHDELTGGLTQDSFEDLVTPGMLIEVYQTHAPFTWGLLQTFAASPNLYRKAKAAKAKRQLVEETEEPDEGFDDGEDLEEDPDVNTVEAVMDSGGGGCAMGVGSLPDGFSRNPVNVSMATWCRWAWSPSVWPGGG</sequence>
<evidence type="ECO:0000256" key="1">
    <source>
        <dbReference type="SAM" id="MobiDB-lite"/>
    </source>
</evidence>
<name>A0A8H6IKS6_9AGAR</name>
<protein>
    <submittedName>
        <fullName evidence="2">Uncharacterized protein</fullName>
    </submittedName>
</protein>
<proteinExistence type="predicted"/>